<organism evidence="1 2">
    <name type="scientific">Symbiodinium microadriaticum</name>
    <name type="common">Dinoflagellate</name>
    <name type="synonym">Zooxanthella microadriatica</name>
    <dbReference type="NCBI Taxonomy" id="2951"/>
    <lineage>
        <taxon>Eukaryota</taxon>
        <taxon>Sar</taxon>
        <taxon>Alveolata</taxon>
        <taxon>Dinophyceae</taxon>
        <taxon>Suessiales</taxon>
        <taxon>Symbiodiniaceae</taxon>
        <taxon>Symbiodinium</taxon>
    </lineage>
</organism>
<proteinExistence type="predicted"/>
<comment type="caution">
    <text evidence="1">The sequence shown here is derived from an EMBL/GenBank/DDBJ whole genome shotgun (WGS) entry which is preliminary data.</text>
</comment>
<evidence type="ECO:0000313" key="1">
    <source>
        <dbReference type="EMBL" id="OLP24478.1"/>
    </source>
</evidence>
<dbReference type="EMBL" id="LSRX01009323">
    <property type="protein sequence ID" value="OLP24478.1"/>
    <property type="molecule type" value="Genomic_DNA"/>
</dbReference>
<protein>
    <submittedName>
        <fullName evidence="1">Uncharacterized protein</fullName>
    </submittedName>
</protein>
<reference evidence="1 2" key="1">
    <citation type="submission" date="2016-02" db="EMBL/GenBank/DDBJ databases">
        <title>Genome analysis of coral dinoflagellate symbionts highlights evolutionary adaptations to a symbiotic lifestyle.</title>
        <authorList>
            <person name="Aranda M."/>
            <person name="Li Y."/>
            <person name="Liew Y.J."/>
            <person name="Baumgarten S."/>
            <person name="Simakov O."/>
            <person name="Wilson M."/>
            <person name="Piel J."/>
            <person name="Ashoor H."/>
            <person name="Bougouffa S."/>
            <person name="Bajic V.B."/>
            <person name="Ryu T."/>
            <person name="Ravasi T."/>
            <person name="Bayer T."/>
            <person name="Micklem G."/>
            <person name="Kim H."/>
            <person name="Bhak J."/>
            <person name="Lajeunesse T.C."/>
            <person name="Voolstra C.R."/>
        </authorList>
    </citation>
    <scope>NUCLEOTIDE SEQUENCE [LARGE SCALE GENOMIC DNA]</scope>
    <source>
        <strain evidence="1 2">CCMP2467</strain>
    </source>
</reference>
<dbReference type="AlphaFoldDB" id="A0A1Q8ZK34"/>
<feature type="non-terminal residue" evidence="1">
    <location>
        <position position="1"/>
    </location>
</feature>
<name>A0A1Q8ZK34_SYMMI</name>
<dbReference type="Proteomes" id="UP000186817">
    <property type="component" value="Unassembled WGS sequence"/>
</dbReference>
<accession>A0A1Q8ZK34</accession>
<keyword evidence="2" id="KW-1185">Reference proteome</keyword>
<evidence type="ECO:0000313" key="2">
    <source>
        <dbReference type="Proteomes" id="UP000186817"/>
    </source>
</evidence>
<gene>
    <name evidence="1" type="ORF">AK812_SmicGene48940</name>
</gene>
<sequence>PLHGRLFAQWMHYAFPHECPYPQIAEDASVLQDKKTVVSKAERIQLAEVVEEEATLLTWNETEEASE</sequence>